<gene>
    <name evidence="3" type="ORF">BGZ95_007733</name>
</gene>
<keyword evidence="2" id="KW-0472">Membrane</keyword>
<dbReference type="CDD" id="cd12087">
    <property type="entry name" value="TM_EGFR-like"/>
    <property type="match status" value="1"/>
</dbReference>
<proteinExistence type="predicted"/>
<dbReference type="SUPFAM" id="SSF117281">
    <property type="entry name" value="Kelch motif"/>
    <property type="match status" value="1"/>
</dbReference>
<evidence type="ECO:0000256" key="1">
    <source>
        <dbReference type="SAM" id="MobiDB-lite"/>
    </source>
</evidence>
<dbReference type="EMBL" id="JAAAIL010000386">
    <property type="protein sequence ID" value="KAG0276283.1"/>
    <property type="molecule type" value="Genomic_DNA"/>
</dbReference>
<dbReference type="Proteomes" id="UP001194580">
    <property type="component" value="Unassembled WGS sequence"/>
</dbReference>
<comment type="caution">
    <text evidence="3">The sequence shown here is derived from an EMBL/GenBank/DDBJ whole genome shotgun (WGS) entry which is preliminary data.</text>
</comment>
<reference evidence="3" key="1">
    <citation type="journal article" date="2020" name="Fungal Divers.">
        <title>Resolving the Mortierellaceae phylogeny through synthesis of multi-gene phylogenetics and phylogenomics.</title>
        <authorList>
            <person name="Vandepol N."/>
            <person name="Liber J."/>
            <person name="Desiro A."/>
            <person name="Na H."/>
            <person name="Kennedy M."/>
            <person name="Barry K."/>
            <person name="Grigoriev I.V."/>
            <person name="Miller A.N."/>
            <person name="O'Donnell K."/>
            <person name="Stajich J.E."/>
            <person name="Bonito G."/>
        </authorList>
    </citation>
    <scope>NUCLEOTIDE SEQUENCE</scope>
    <source>
        <strain evidence="3">NRRL 28262</strain>
    </source>
</reference>
<evidence type="ECO:0008006" key="5">
    <source>
        <dbReference type="Google" id="ProtNLM"/>
    </source>
</evidence>
<feature type="transmembrane region" description="Helical" evidence="2">
    <location>
        <begin position="429"/>
        <end position="451"/>
    </location>
</feature>
<evidence type="ECO:0000313" key="4">
    <source>
        <dbReference type="Proteomes" id="UP001194580"/>
    </source>
</evidence>
<feature type="non-terminal residue" evidence="3">
    <location>
        <position position="1"/>
    </location>
</feature>
<feature type="compositionally biased region" description="Low complexity" evidence="1">
    <location>
        <begin position="697"/>
        <end position="710"/>
    </location>
</feature>
<feature type="region of interest" description="Disordered" evidence="1">
    <location>
        <begin position="648"/>
        <end position="745"/>
    </location>
</feature>
<name>A0AAD4DET8_9FUNG</name>
<accession>A0AAD4DET8</accession>
<organism evidence="3 4">
    <name type="scientific">Linnemannia exigua</name>
    <dbReference type="NCBI Taxonomy" id="604196"/>
    <lineage>
        <taxon>Eukaryota</taxon>
        <taxon>Fungi</taxon>
        <taxon>Fungi incertae sedis</taxon>
        <taxon>Mucoromycota</taxon>
        <taxon>Mortierellomycotina</taxon>
        <taxon>Mortierellomycetes</taxon>
        <taxon>Mortierellales</taxon>
        <taxon>Mortierellaceae</taxon>
        <taxon>Linnemannia</taxon>
    </lineage>
</organism>
<keyword evidence="2" id="KW-1133">Transmembrane helix</keyword>
<dbReference type="InterPro" id="IPR015915">
    <property type="entry name" value="Kelch-typ_b-propeller"/>
</dbReference>
<protein>
    <recommendedName>
        <fullName evidence="5">Galactose oxidase</fullName>
    </recommendedName>
</protein>
<keyword evidence="4" id="KW-1185">Reference proteome</keyword>
<evidence type="ECO:0000313" key="3">
    <source>
        <dbReference type="EMBL" id="KAG0276283.1"/>
    </source>
</evidence>
<feature type="region of interest" description="Disordered" evidence="1">
    <location>
        <begin position="580"/>
        <end position="614"/>
    </location>
</feature>
<sequence length="745" mass="78850">MHSTSTYSNNNNKASRMLISVASLFLIATTTLSSIHTAHAQKAPGPRAGHCIVEHNGVVYVLGGTPPVSSAYANFTSLQLPQNNIWGVKPDDFPWTELTPPPVSIHIPALTMTYNSQTPTATPSWTDCFATDDGRVVVVGGSAQLLVYDIASAAWSQPAGSIKFGPSVSSGMFLNPVYIQSRILGDGTTGLVVCTLTWNSQPQPYYLDTKTWSVTLAIGTPLTTPASTPGSSNGWGVVPGNGPLLPPNGFRHFSLVVQGNTAYIMGGYSTLLTGEVRDWSSITSFPVQQAPSSTVVMFGNAGNLASTTRGSVAYPISGSTVHILPGNKGGNSQGLQLVQTYSSNQVTATALGLSENGPRNSIFRGSTLIGKGGNQIFVHGGLRTLDFGSPSVAVPPQDYFESSAAVWNGNSQTWDNLASVYVPPKSKGLMIGLIVGGVVLLILIGVGIWFYKRRQRHRMLEEEERQAKGMVLKNEDVLQKEHKTLRSFDENSSARPTPAIAYYVAPPGGNNGVSHGIEMTGSYQALHPSTHGYAEGYATGRSTSSDVIRASTYTDFGPASSSSYAQPELIDEEYVVQTLDGSPRYPNNPQDYSSLGHDNMDATTSPALNNDGLISRAPSRYQSVVSTTGHPVYGMSSDLISKREYYDANPQQQGQAPYHPSMPSDNSGGSGSGPYVLPNPAAQRSEPYFVRPHSQASTSNLSPSPLLPRSQHTPVSPTFSAAYSMPESAHGGSSSDGGVGTAGGS</sequence>
<feature type="compositionally biased region" description="Polar residues" evidence="1">
    <location>
        <begin position="711"/>
        <end position="721"/>
    </location>
</feature>
<feature type="compositionally biased region" description="Gly residues" evidence="1">
    <location>
        <begin position="734"/>
        <end position="745"/>
    </location>
</feature>
<evidence type="ECO:0000256" key="2">
    <source>
        <dbReference type="SAM" id="Phobius"/>
    </source>
</evidence>
<dbReference type="Gene3D" id="2.120.10.80">
    <property type="entry name" value="Kelch-type beta propeller"/>
    <property type="match status" value="1"/>
</dbReference>
<dbReference type="AlphaFoldDB" id="A0AAD4DET8"/>
<keyword evidence="2" id="KW-0812">Transmembrane</keyword>